<gene>
    <name evidence="2" type="ORF">TCNE_LOCUS18819</name>
</gene>
<protein>
    <submittedName>
        <fullName evidence="4">Alba domain-containing protein</fullName>
    </submittedName>
</protein>
<proteinExistence type="predicted"/>
<name>A0A183VDJ9_TOXCA</name>
<feature type="region of interest" description="Disordered" evidence="1">
    <location>
        <begin position="1"/>
        <end position="20"/>
    </location>
</feature>
<dbReference type="WBParaSite" id="TCNE_0001882301-mRNA-1">
    <property type="protein sequence ID" value="TCNE_0001882301-mRNA-1"/>
    <property type="gene ID" value="TCNE_0001882301"/>
</dbReference>
<dbReference type="EMBL" id="UYWY01026001">
    <property type="protein sequence ID" value="VDM50140.1"/>
    <property type="molecule type" value="Genomic_DNA"/>
</dbReference>
<reference evidence="2 3" key="2">
    <citation type="submission" date="2018-11" db="EMBL/GenBank/DDBJ databases">
        <authorList>
            <consortium name="Pathogen Informatics"/>
        </authorList>
    </citation>
    <scope>NUCLEOTIDE SEQUENCE [LARGE SCALE GENOMIC DNA]</scope>
</reference>
<sequence length="135" mass="14648">MERNAENVSSEEKSGVNKNRSEKERLLGNYSLVLFKALVPAKGQKTLIKKLYSESNEVVAGCSVEQLCTAVQEPSFLASSEGRKLAAAFIVKIGIKRFLKIVEIIVARPTTASNSEDNEAIKFAASQSEQGGEVV</sequence>
<evidence type="ECO:0000313" key="4">
    <source>
        <dbReference type="WBParaSite" id="TCNE_0001882301-mRNA-1"/>
    </source>
</evidence>
<reference evidence="4" key="1">
    <citation type="submission" date="2016-06" db="UniProtKB">
        <authorList>
            <consortium name="WormBaseParasite"/>
        </authorList>
    </citation>
    <scope>IDENTIFICATION</scope>
</reference>
<dbReference type="AlphaFoldDB" id="A0A183VDJ9"/>
<dbReference type="Proteomes" id="UP000050794">
    <property type="component" value="Unassembled WGS sequence"/>
</dbReference>
<evidence type="ECO:0000256" key="1">
    <source>
        <dbReference type="SAM" id="MobiDB-lite"/>
    </source>
</evidence>
<keyword evidence="3" id="KW-1185">Reference proteome</keyword>
<organism evidence="3 4">
    <name type="scientific">Toxocara canis</name>
    <name type="common">Canine roundworm</name>
    <dbReference type="NCBI Taxonomy" id="6265"/>
    <lineage>
        <taxon>Eukaryota</taxon>
        <taxon>Metazoa</taxon>
        <taxon>Ecdysozoa</taxon>
        <taxon>Nematoda</taxon>
        <taxon>Chromadorea</taxon>
        <taxon>Rhabditida</taxon>
        <taxon>Spirurina</taxon>
        <taxon>Ascaridomorpha</taxon>
        <taxon>Ascaridoidea</taxon>
        <taxon>Toxocaridae</taxon>
        <taxon>Toxocara</taxon>
    </lineage>
</organism>
<evidence type="ECO:0000313" key="3">
    <source>
        <dbReference type="Proteomes" id="UP000050794"/>
    </source>
</evidence>
<accession>A0A183VDJ9</accession>
<evidence type="ECO:0000313" key="2">
    <source>
        <dbReference type="EMBL" id="VDM50140.1"/>
    </source>
</evidence>